<dbReference type="EC" id="2.4.99.12" evidence="2 7"/>
<evidence type="ECO:0000256" key="5">
    <source>
        <dbReference type="ARBA" id="ARBA00031445"/>
    </source>
</evidence>
<comment type="function">
    <text evidence="7">Involved in lipopolysaccharide (LPS) biosynthesis. Catalyzes the transfer of 3-deoxy-D-manno-octulosonate (Kdo) residue(s) from CMP-Kdo to lipid IV(A), the tetraacyldisaccharide-1,4'-bisphosphate precursor of lipid A.</text>
</comment>
<evidence type="ECO:0000256" key="2">
    <source>
        <dbReference type="ARBA" id="ARBA00012621"/>
    </source>
</evidence>
<evidence type="ECO:0000256" key="4">
    <source>
        <dbReference type="ARBA" id="ARBA00022679"/>
    </source>
</evidence>
<comment type="pathway">
    <text evidence="1 7">Bacterial outer membrane biogenesis; LPS core biosynthesis.</text>
</comment>
<comment type="subcellular location">
    <subcellularLocation>
        <location evidence="7">Cell membrane</location>
    </subcellularLocation>
</comment>
<evidence type="ECO:0000313" key="9">
    <source>
        <dbReference type="EMBL" id="MFD2523509.1"/>
    </source>
</evidence>
<keyword evidence="4 7" id="KW-0808">Transferase</keyword>
<sequence length="423" mass="48839">MLLNILYNLSIYLYVSLLRLIAPFNKKAKLWVEGRNNIFSKLKSDTERRQLRSRNTKVAWFHCASLGEFEQGRPVIEAFRKQYPDYKIILTFFSPSGYEIRKNYSGAEYIYYLPADTPENAQKFVEIVAPNIAFFVKYEFWKNYLTELNKYRIPIISFSAIFRPDQAFFKFYGGFYRKLLHQFNHILVQNESSLELLQTIDIDNATLAGDTRFDRVKQIVDNKKDIPVVKTFKDGHQVFIIGSAWQTDMDVLIPMMNALKDDTKFIVAPHEIHDAEIAIWRKELSAKSVLFSDTDEVKDLASYDVLFIDNIGMLSSLYQYADYAFIGGSFGKGLHNILEAATFGMPIFFGNKAYHKFQEATDLIELGGAFPVENMEDLKVKYQAMKADEKQRAKAAKICQKYVENNVGATQKIMTVVESIIKK</sequence>
<dbReference type="Pfam" id="PF04413">
    <property type="entry name" value="Glycos_transf_N"/>
    <property type="match status" value="1"/>
</dbReference>
<protein>
    <recommendedName>
        <fullName evidence="3 7">3-deoxy-D-manno-octulosonic acid transferase</fullName>
        <shortName evidence="7">Kdo transferase</shortName>
        <ecNumber evidence="2 7">2.4.99.12</ecNumber>
    </recommendedName>
    <alternativeName>
        <fullName evidence="5 7">Lipid IV(A) 3-deoxy-D-manno-octulosonic acid transferase</fullName>
    </alternativeName>
</protein>
<dbReference type="InterPro" id="IPR007507">
    <property type="entry name" value="Glycos_transf_N"/>
</dbReference>
<feature type="domain" description="3-deoxy-D-manno-octulosonic-acid transferase N-terminal" evidence="8">
    <location>
        <begin position="53"/>
        <end position="214"/>
    </location>
</feature>
<dbReference type="PANTHER" id="PTHR42755">
    <property type="entry name" value="3-DEOXY-MANNO-OCTULOSONATE CYTIDYLYLTRANSFERASE"/>
    <property type="match status" value="1"/>
</dbReference>
<evidence type="ECO:0000256" key="7">
    <source>
        <dbReference type="RuleBase" id="RU365103"/>
    </source>
</evidence>
<dbReference type="RefSeq" id="WP_340233415.1">
    <property type="nucleotide sequence ID" value="NZ_JBBEWC010000001.1"/>
</dbReference>
<dbReference type="Proteomes" id="UP001597510">
    <property type="component" value="Unassembled WGS sequence"/>
</dbReference>
<evidence type="ECO:0000313" key="10">
    <source>
        <dbReference type="Proteomes" id="UP001597510"/>
    </source>
</evidence>
<dbReference type="InterPro" id="IPR039901">
    <property type="entry name" value="Kdotransferase"/>
</dbReference>
<evidence type="ECO:0000256" key="3">
    <source>
        <dbReference type="ARBA" id="ARBA00019077"/>
    </source>
</evidence>
<dbReference type="GO" id="GO:0016740">
    <property type="term" value="F:transferase activity"/>
    <property type="evidence" value="ECO:0007669"/>
    <property type="project" value="UniProtKB-KW"/>
</dbReference>
<organism evidence="9 10">
    <name type="scientific">Emticicia soli</name>
    <dbReference type="NCBI Taxonomy" id="2027878"/>
    <lineage>
        <taxon>Bacteria</taxon>
        <taxon>Pseudomonadati</taxon>
        <taxon>Bacteroidota</taxon>
        <taxon>Cytophagia</taxon>
        <taxon>Cytophagales</taxon>
        <taxon>Leadbetterellaceae</taxon>
        <taxon>Emticicia</taxon>
    </lineage>
</organism>
<dbReference type="InterPro" id="IPR038107">
    <property type="entry name" value="Glycos_transf_N_sf"/>
</dbReference>
<keyword evidence="7" id="KW-0448">Lipopolysaccharide biosynthesis</keyword>
<dbReference type="PANTHER" id="PTHR42755:SF1">
    <property type="entry name" value="3-DEOXY-D-MANNO-OCTULOSONIC ACID TRANSFERASE, MITOCHONDRIAL-RELATED"/>
    <property type="match status" value="1"/>
</dbReference>
<dbReference type="Gene3D" id="3.40.50.11720">
    <property type="entry name" value="3-Deoxy-D-manno-octulosonic-acid transferase, N-terminal domain"/>
    <property type="match status" value="1"/>
</dbReference>
<evidence type="ECO:0000256" key="6">
    <source>
        <dbReference type="ARBA" id="ARBA00049183"/>
    </source>
</evidence>
<reference evidence="10" key="1">
    <citation type="journal article" date="2019" name="Int. J. Syst. Evol. Microbiol.">
        <title>The Global Catalogue of Microorganisms (GCM) 10K type strain sequencing project: providing services to taxonomists for standard genome sequencing and annotation.</title>
        <authorList>
            <consortium name="The Broad Institute Genomics Platform"/>
            <consortium name="The Broad Institute Genome Sequencing Center for Infectious Disease"/>
            <person name="Wu L."/>
            <person name="Ma J."/>
        </authorList>
    </citation>
    <scope>NUCLEOTIDE SEQUENCE [LARGE SCALE GENOMIC DNA]</scope>
    <source>
        <strain evidence="10">KCTC 52344</strain>
    </source>
</reference>
<dbReference type="EMBL" id="JBHULC010000038">
    <property type="protein sequence ID" value="MFD2523509.1"/>
    <property type="molecule type" value="Genomic_DNA"/>
</dbReference>
<comment type="catalytic activity">
    <reaction evidence="6 7">
        <text>lipid IVA (E. coli) + CMP-3-deoxy-beta-D-manno-octulosonate = alpha-Kdo-(2-&gt;6)-lipid IVA (E. coli) + CMP + H(+)</text>
        <dbReference type="Rhea" id="RHEA:28066"/>
        <dbReference type="ChEBI" id="CHEBI:15378"/>
        <dbReference type="ChEBI" id="CHEBI:58603"/>
        <dbReference type="ChEBI" id="CHEBI:60364"/>
        <dbReference type="ChEBI" id="CHEBI:60377"/>
        <dbReference type="ChEBI" id="CHEBI:85987"/>
        <dbReference type="EC" id="2.4.99.12"/>
    </reaction>
</comment>
<evidence type="ECO:0000259" key="8">
    <source>
        <dbReference type="Pfam" id="PF04413"/>
    </source>
</evidence>
<keyword evidence="7" id="KW-1003">Cell membrane</keyword>
<dbReference type="SUPFAM" id="SSF53756">
    <property type="entry name" value="UDP-Glycosyltransferase/glycogen phosphorylase"/>
    <property type="match status" value="1"/>
</dbReference>
<comment type="similarity">
    <text evidence="7">Belongs to the glycosyltransferase group 1 family.</text>
</comment>
<evidence type="ECO:0000256" key="1">
    <source>
        <dbReference type="ARBA" id="ARBA00004713"/>
    </source>
</evidence>
<dbReference type="Gene3D" id="3.40.50.2000">
    <property type="entry name" value="Glycogen Phosphorylase B"/>
    <property type="match status" value="1"/>
</dbReference>
<comment type="caution">
    <text evidence="9">The sequence shown here is derived from an EMBL/GenBank/DDBJ whole genome shotgun (WGS) entry which is preliminary data.</text>
</comment>
<gene>
    <name evidence="9" type="ORF">ACFSR2_21605</name>
</gene>
<proteinExistence type="inferred from homology"/>
<accession>A0ABW5JD42</accession>
<keyword evidence="7" id="KW-0472">Membrane</keyword>
<name>A0ABW5JD42_9BACT</name>
<keyword evidence="10" id="KW-1185">Reference proteome</keyword>